<name>A0A7W7EMS8_9HYPH</name>
<dbReference type="SUPFAM" id="SSF51126">
    <property type="entry name" value="Pectin lyase-like"/>
    <property type="match status" value="2"/>
</dbReference>
<keyword evidence="6" id="KW-1185">Reference proteome</keyword>
<proteinExistence type="predicted"/>
<reference evidence="5 6" key="1">
    <citation type="submission" date="2020-08" db="EMBL/GenBank/DDBJ databases">
        <title>Genomic Encyclopedia of Type Strains, Phase IV (KMG-V): Genome sequencing to study the core and pangenomes of soil and plant-associated prokaryotes.</title>
        <authorList>
            <person name="Whitman W."/>
        </authorList>
    </citation>
    <scope>NUCLEOTIDE SEQUENCE [LARGE SCALE GENOMIC DNA]</scope>
    <source>
        <strain evidence="5 6">SEMIA 492</strain>
    </source>
</reference>
<dbReference type="PANTHER" id="PTHR35037">
    <property type="entry name" value="C-TERMINAL REGION OF AIDA-LIKE PROTEIN"/>
    <property type="match status" value="1"/>
</dbReference>
<feature type="signal peptide" evidence="3">
    <location>
        <begin position="1"/>
        <end position="46"/>
    </location>
</feature>
<dbReference type="Proteomes" id="UP000543836">
    <property type="component" value="Unassembled WGS sequence"/>
</dbReference>
<dbReference type="Gene3D" id="2.160.20.20">
    <property type="match status" value="1"/>
</dbReference>
<dbReference type="InterPro" id="IPR036709">
    <property type="entry name" value="Autotransporte_beta_dom_sf"/>
</dbReference>
<dbReference type="InterPro" id="IPR011050">
    <property type="entry name" value="Pectin_lyase_fold/virulence"/>
</dbReference>
<evidence type="ECO:0000313" key="6">
    <source>
        <dbReference type="Proteomes" id="UP000543836"/>
    </source>
</evidence>
<dbReference type="SUPFAM" id="SSF103515">
    <property type="entry name" value="Autotransporter"/>
    <property type="match status" value="1"/>
</dbReference>
<dbReference type="InterPro" id="IPR043990">
    <property type="entry name" value="AC_1"/>
</dbReference>
<dbReference type="InterPro" id="IPR012332">
    <property type="entry name" value="Autotransporter_pectin_lyase_C"/>
</dbReference>
<dbReference type="EMBL" id="JACIIG010000024">
    <property type="protein sequence ID" value="MBB4571396.1"/>
    <property type="molecule type" value="Genomic_DNA"/>
</dbReference>
<dbReference type="SMART" id="SM00869">
    <property type="entry name" value="Autotransporter"/>
    <property type="match status" value="1"/>
</dbReference>
<evidence type="ECO:0000256" key="1">
    <source>
        <dbReference type="ARBA" id="ARBA00022729"/>
    </source>
</evidence>
<dbReference type="AlphaFoldDB" id="A0A7W7EMS8"/>
<dbReference type="InterPro" id="IPR013425">
    <property type="entry name" value="Autotrns_rpt"/>
</dbReference>
<dbReference type="Pfam" id="PF03797">
    <property type="entry name" value="Autotransporter"/>
    <property type="match status" value="1"/>
</dbReference>
<dbReference type="PROSITE" id="PS51208">
    <property type="entry name" value="AUTOTRANSPORTER"/>
    <property type="match status" value="1"/>
</dbReference>
<feature type="chain" id="PRO_5031272207" evidence="3">
    <location>
        <begin position="47"/>
        <end position="1194"/>
    </location>
</feature>
<dbReference type="Pfam" id="PF18883">
    <property type="entry name" value="AC_1"/>
    <property type="match status" value="1"/>
</dbReference>
<dbReference type="InterPro" id="IPR005546">
    <property type="entry name" value="Autotransporte_beta"/>
</dbReference>
<dbReference type="Gene3D" id="2.40.128.130">
    <property type="entry name" value="Autotransporter beta-domain"/>
    <property type="match status" value="1"/>
</dbReference>
<gene>
    <name evidence="5" type="ORF">GGE60_005557</name>
</gene>
<feature type="domain" description="Autotransporter" evidence="4">
    <location>
        <begin position="912"/>
        <end position="1194"/>
    </location>
</feature>
<dbReference type="RefSeq" id="WP_051264237.1">
    <property type="nucleotide sequence ID" value="NZ_JACIIG010000024.1"/>
</dbReference>
<keyword evidence="1 3" id="KW-0732">Signal</keyword>
<dbReference type="Pfam" id="PF12951">
    <property type="entry name" value="PATR"/>
    <property type="match status" value="2"/>
</dbReference>
<comment type="caution">
    <text evidence="5">The sequence shown here is derived from an EMBL/GenBank/DDBJ whole genome shotgun (WGS) entry which is preliminary data.</text>
</comment>
<dbReference type="InterPro" id="IPR006315">
    <property type="entry name" value="OM_autotransptr_brl_dom"/>
</dbReference>
<dbReference type="NCBIfam" id="TIGR01414">
    <property type="entry name" value="autotrans_barl"/>
    <property type="match status" value="1"/>
</dbReference>
<sequence>MSSIRTAVAGRKRVGSRNGNPRAALSSASLIVLTAMLASAPTSAYASNECGAPVGGVVTCSGSSYPSPGISYGQNGLTLILNNSNLVAQKTTNGNGAVYISTSATNINDIVVNALLFQSIQSTGTVSNGISVTNSGTAGNAVIRMDTGTVTARGNFATTGSLLAIINNSAGTGNALITLNGGQLINTSAGSGANAQNGGTGSAAVTMIGGSVSTSTGPGLRAVIANTASSGAASVTIGGGTVTTTSGTGILSQAELGSAGINMTGGTVVVQGGANPALNAVVNNSASSGAASIAMSGGTVTNNGSGDGLFADNKGTRTYNISVTGGTVNGGSGTAAAIHGDATTGGTITIGSAARVNAGASGIAVNQSGGAATITTAGTVTGNVNLSGASNVLDITGGSIAGNISGGGNSALKFDLGSGSFTYGAAYAIGSVNSVAMNSGSAEIDGGLATNTLAVNGGTLILNDAAAVASGTMISAGTLQLGNGGASGSITGGVTNNGTLTFDRSDSSTFAGLISGSGVVNQIGTGTTILTANNSYAGGTTINAGTLVNQGTIGAVTVNAGGTFTQAAGGAGAVTANGGSTVNVTGGTISGPVALTLTGGGTASQVNISGGGLTSTAGPAILANGSNANISVSDAPILGFSNGDILQLTNGSTVTLTANGATLNGNIISDASSNGLVNLTNGSVLSGAIDPVAMTIDASSRWSVTGNSSLTTLTNAGTLAYATPSNPLDASTYHTVTVDNYTGNNGTLLLNTALGADASPTDQLVVTGNTAGASAIKITNVGGAGARTVEGIKIIEVGGASNGAFNLAGDYLFQGQQAVIGGAYAYRLYKGGVSTPADGDWYLRSTYTKTTTPDPTTSPDPLPDTQPLYAPGVPLYEAYAGVLQSFNELDTLQQRIGSRSWQAGKSTADVDGNTMAQGIWGRIEAARSHLEPGTSTSGTDYDVDTWKLQAGLDRALVENATGTLIGGLSVHYGTASADISSIFGTGDINTTGYGLGGTLTWYGNGGLHVDAQGQLTWYNSDLKSATLSKTLTNDNNDFGYALSIETAQKIDLGARWSLTPQAQLSYSSVHFDHFTDPYGAAVSLRDGDTLIGRLGLSADYDNAWKDSTGRIGRSHVYGIANIYNDFLDGSDVDVSGTRFVSENRALWGGLSLGGSYSWFDERYSINGEAFARTSLENFGNSYSIGGKLSFNVKW</sequence>
<protein>
    <submittedName>
        <fullName evidence="5">Fibronectin-binding autotransporter adhesin</fullName>
    </submittedName>
</protein>
<evidence type="ECO:0000256" key="3">
    <source>
        <dbReference type="SAM" id="SignalP"/>
    </source>
</evidence>
<accession>A0A7W7EMS8</accession>
<evidence type="ECO:0000259" key="4">
    <source>
        <dbReference type="PROSITE" id="PS51208"/>
    </source>
</evidence>
<evidence type="ECO:0000256" key="2">
    <source>
        <dbReference type="SAM" id="MobiDB-lite"/>
    </source>
</evidence>
<dbReference type="InterPro" id="IPR051551">
    <property type="entry name" value="Autotransporter_adhesion"/>
</dbReference>
<dbReference type="PANTHER" id="PTHR35037:SF3">
    <property type="entry name" value="C-TERMINAL REGION OF AIDA-LIKE PROTEIN"/>
    <property type="match status" value="1"/>
</dbReference>
<feature type="region of interest" description="Disordered" evidence="2">
    <location>
        <begin position="1"/>
        <end position="20"/>
    </location>
</feature>
<dbReference type="CDD" id="cd01344">
    <property type="entry name" value="PL2_Passenger_AT"/>
    <property type="match status" value="1"/>
</dbReference>
<dbReference type="GO" id="GO:0019867">
    <property type="term" value="C:outer membrane"/>
    <property type="evidence" value="ECO:0007669"/>
    <property type="project" value="InterPro"/>
</dbReference>
<organism evidence="5 6">
    <name type="scientific">Rhizobium leucaenae</name>
    <dbReference type="NCBI Taxonomy" id="29450"/>
    <lineage>
        <taxon>Bacteria</taxon>
        <taxon>Pseudomonadati</taxon>
        <taxon>Pseudomonadota</taxon>
        <taxon>Alphaproteobacteria</taxon>
        <taxon>Hyphomicrobiales</taxon>
        <taxon>Rhizobiaceae</taxon>
        <taxon>Rhizobium/Agrobacterium group</taxon>
        <taxon>Rhizobium</taxon>
    </lineage>
</organism>
<evidence type="ECO:0000313" key="5">
    <source>
        <dbReference type="EMBL" id="MBB4571396.1"/>
    </source>
</evidence>